<keyword evidence="4" id="KW-0274">FAD</keyword>
<comment type="caution">
    <text evidence="9">The sequence shown here is derived from an EMBL/GenBank/DDBJ whole genome shotgun (WGS) entry which is preliminary data.</text>
</comment>
<sequence>MSDVLSCPLDLGVDAADLASAVRRWLERACPPEVVRAALTERSADASWRPPLRHGLVQLGLPGLAVPEAYGGSGAGVVELAAVAEQLGRVLCPVPHLSSAVLATLPLVLTGGSAAGELLTELAAGERTAAVASGPEPWSSPLVATREDTGWFVDGAAPAVLDATTADRLLAVATTPHGPGLFLVEDRADGRVAGGETPMDLTLDVAPVVLRRAAARPVAVPGPGDREEPDGVAQRLRTAHHLAALVLAGEQVGGAARILELTVEHARVRHQFGRAIGSFQAVKHRCADLLMTLESMRSVVRDGLLRCASVLDGGPIDHDAVALAADLARSVAADGYLRIATAVIQLHGGIGFTWEHDAHLYLKRARATQLLLGGPGRSRERLLPLLLADAARTGSETGVATDTTPVPPAVAAFLARHPVASTPDRDLRAARYDAGLAEQGEVEAAFLAAGARDWSGRNVIGLGMAMATIRAHGNPEQQEAHLRPCFTGEHIWCQLFSEPGAGSDLAGLATRAVADGDDFVVTGQKVWTSLGHVADYGLLLARTDPDVPKHRGLTYFLLDMRLPGIEVRPLRQLTGEAEFNEVRFDGVRVPRSAVLGAVGDGWRVAMTTLMNERVAIGGSRAPRHGGPIATALASYRRAVARGVAGPIEGDRLVRLWSAAEAARLTSARSAAGGGDPGPQGSIAKLQMAEGNQASYDFCVELAAAEGLYVDDYDQGDGATSAVFGSTDPRKAWLRSLANSIEGGTSEVLRNVLGERVLGLPGEPRVDRDVPWSRTQRS</sequence>
<evidence type="ECO:0000313" key="10">
    <source>
        <dbReference type="Proteomes" id="UP001500842"/>
    </source>
</evidence>
<dbReference type="InterPro" id="IPR009075">
    <property type="entry name" value="AcylCo_DH/oxidase_C"/>
</dbReference>
<feature type="domain" description="Acyl-CoA dehydrogenase/oxidase C-terminal" evidence="6">
    <location>
        <begin position="243"/>
        <end position="373"/>
    </location>
</feature>
<evidence type="ECO:0000256" key="5">
    <source>
        <dbReference type="ARBA" id="ARBA00023002"/>
    </source>
</evidence>
<dbReference type="RefSeq" id="WP_219996082.1">
    <property type="nucleotide sequence ID" value="NZ_BAAAOR010000016.1"/>
</dbReference>
<evidence type="ECO:0000259" key="8">
    <source>
        <dbReference type="Pfam" id="PF02771"/>
    </source>
</evidence>
<evidence type="ECO:0000313" key="9">
    <source>
        <dbReference type="EMBL" id="GAA1518701.1"/>
    </source>
</evidence>
<dbReference type="Pfam" id="PF02771">
    <property type="entry name" value="Acyl-CoA_dh_N"/>
    <property type="match status" value="1"/>
</dbReference>
<evidence type="ECO:0000256" key="4">
    <source>
        <dbReference type="ARBA" id="ARBA00022827"/>
    </source>
</evidence>
<dbReference type="Gene3D" id="1.20.140.10">
    <property type="entry name" value="Butyryl-CoA Dehydrogenase, subunit A, domain 3"/>
    <property type="match status" value="2"/>
</dbReference>
<evidence type="ECO:0000256" key="2">
    <source>
        <dbReference type="ARBA" id="ARBA00009347"/>
    </source>
</evidence>
<dbReference type="Proteomes" id="UP001500842">
    <property type="component" value="Unassembled WGS sequence"/>
</dbReference>
<dbReference type="Gene3D" id="1.10.540.10">
    <property type="entry name" value="Acyl-CoA dehydrogenase/oxidase, N-terminal domain"/>
    <property type="match status" value="1"/>
</dbReference>
<proteinExistence type="inferred from homology"/>
<evidence type="ECO:0000259" key="7">
    <source>
        <dbReference type="Pfam" id="PF02770"/>
    </source>
</evidence>
<evidence type="ECO:0000259" key="6">
    <source>
        <dbReference type="Pfam" id="PF00441"/>
    </source>
</evidence>
<dbReference type="InterPro" id="IPR037069">
    <property type="entry name" value="AcylCoA_DH/ox_N_sf"/>
</dbReference>
<dbReference type="SUPFAM" id="SSF56645">
    <property type="entry name" value="Acyl-CoA dehydrogenase NM domain-like"/>
    <property type="match status" value="2"/>
</dbReference>
<dbReference type="Pfam" id="PF02770">
    <property type="entry name" value="Acyl-CoA_dh_M"/>
    <property type="match status" value="1"/>
</dbReference>
<gene>
    <name evidence="9" type="ORF">GCM10009788_23440</name>
</gene>
<dbReference type="InterPro" id="IPR052161">
    <property type="entry name" value="Mycobact_Acyl-CoA_DH"/>
</dbReference>
<accession>A0ABN2AHP9</accession>
<comment type="cofactor">
    <cofactor evidence="1">
        <name>FAD</name>
        <dbReference type="ChEBI" id="CHEBI:57692"/>
    </cofactor>
</comment>
<dbReference type="EMBL" id="BAAAOR010000016">
    <property type="protein sequence ID" value="GAA1518701.1"/>
    <property type="molecule type" value="Genomic_DNA"/>
</dbReference>
<name>A0ABN2AHP9_9ACTN</name>
<dbReference type="PANTHER" id="PTHR43292:SF4">
    <property type="entry name" value="ACYL-COA DEHYDROGENASE FADE34"/>
    <property type="match status" value="1"/>
</dbReference>
<evidence type="ECO:0000256" key="1">
    <source>
        <dbReference type="ARBA" id="ARBA00001974"/>
    </source>
</evidence>
<feature type="domain" description="Acyl-CoA dehydrogenase/oxidase N-terminal" evidence="8">
    <location>
        <begin position="17"/>
        <end position="115"/>
    </location>
</feature>
<keyword evidence="3" id="KW-0285">Flavoprotein</keyword>
<dbReference type="InterPro" id="IPR013786">
    <property type="entry name" value="AcylCoA_DH/ox_N"/>
</dbReference>
<keyword evidence="5" id="KW-0560">Oxidoreductase</keyword>
<comment type="similarity">
    <text evidence="2">Belongs to the acyl-CoA dehydrogenase family.</text>
</comment>
<evidence type="ECO:0008006" key="11">
    <source>
        <dbReference type="Google" id="ProtNLM"/>
    </source>
</evidence>
<dbReference type="Pfam" id="PF00441">
    <property type="entry name" value="Acyl-CoA_dh_1"/>
    <property type="match status" value="2"/>
</dbReference>
<dbReference type="InterPro" id="IPR006091">
    <property type="entry name" value="Acyl-CoA_Oxase/DH_mid-dom"/>
</dbReference>
<dbReference type="InterPro" id="IPR036250">
    <property type="entry name" value="AcylCo_DH-like_C"/>
</dbReference>
<dbReference type="PANTHER" id="PTHR43292">
    <property type="entry name" value="ACYL-COA DEHYDROGENASE"/>
    <property type="match status" value="1"/>
</dbReference>
<evidence type="ECO:0000256" key="3">
    <source>
        <dbReference type="ARBA" id="ARBA00022630"/>
    </source>
</evidence>
<dbReference type="InterPro" id="IPR009100">
    <property type="entry name" value="AcylCoA_DH/oxidase_NM_dom_sf"/>
</dbReference>
<feature type="domain" description="Acyl-CoA dehydrogenase/oxidase C-terminal" evidence="6">
    <location>
        <begin position="599"/>
        <end position="757"/>
    </location>
</feature>
<reference evidence="9 10" key="1">
    <citation type="journal article" date="2019" name="Int. J. Syst. Evol. Microbiol.">
        <title>The Global Catalogue of Microorganisms (GCM) 10K type strain sequencing project: providing services to taxonomists for standard genome sequencing and annotation.</title>
        <authorList>
            <consortium name="The Broad Institute Genomics Platform"/>
            <consortium name="The Broad Institute Genome Sequencing Center for Infectious Disease"/>
            <person name="Wu L."/>
            <person name="Ma J."/>
        </authorList>
    </citation>
    <scope>NUCLEOTIDE SEQUENCE [LARGE SCALE GENOMIC DNA]</scope>
    <source>
        <strain evidence="9 10">JCM 14942</strain>
    </source>
</reference>
<organism evidence="9 10">
    <name type="scientific">Nocardioides humi</name>
    <dbReference type="NCBI Taxonomy" id="449461"/>
    <lineage>
        <taxon>Bacteria</taxon>
        <taxon>Bacillati</taxon>
        <taxon>Actinomycetota</taxon>
        <taxon>Actinomycetes</taxon>
        <taxon>Propionibacteriales</taxon>
        <taxon>Nocardioidaceae</taxon>
        <taxon>Nocardioides</taxon>
    </lineage>
</organism>
<dbReference type="Gene3D" id="2.40.110.10">
    <property type="entry name" value="Butyryl-CoA Dehydrogenase, subunit A, domain 2"/>
    <property type="match status" value="2"/>
</dbReference>
<feature type="domain" description="Acyl-CoA oxidase/dehydrogenase middle" evidence="7">
    <location>
        <begin position="493"/>
        <end position="587"/>
    </location>
</feature>
<keyword evidence="10" id="KW-1185">Reference proteome</keyword>
<protein>
    <recommendedName>
        <fullName evidence="11">Acyl-CoA dehydrogenase</fullName>
    </recommendedName>
</protein>
<dbReference type="SUPFAM" id="SSF47203">
    <property type="entry name" value="Acyl-CoA dehydrogenase C-terminal domain-like"/>
    <property type="match status" value="2"/>
</dbReference>
<dbReference type="InterPro" id="IPR046373">
    <property type="entry name" value="Acyl-CoA_Oxase/DH_mid-dom_sf"/>
</dbReference>